<reference evidence="3 4" key="1">
    <citation type="submission" date="2020-04" db="EMBL/GenBank/DDBJ databases">
        <title>Novosphingobium sp. TW-4 isolated from soil.</title>
        <authorList>
            <person name="Dahal R.H."/>
            <person name="Chaudhary D.K."/>
        </authorList>
    </citation>
    <scope>NUCLEOTIDE SEQUENCE [LARGE SCALE GENOMIC DNA]</scope>
    <source>
        <strain evidence="3 4">TW-4</strain>
    </source>
</reference>
<feature type="compositionally biased region" description="Low complexity" evidence="1">
    <location>
        <begin position="283"/>
        <end position="329"/>
    </location>
</feature>
<dbReference type="Gene3D" id="3.30.530.20">
    <property type="match status" value="1"/>
</dbReference>
<feature type="region of interest" description="Disordered" evidence="1">
    <location>
        <begin position="188"/>
        <end position="356"/>
    </location>
</feature>
<dbReference type="InterPro" id="IPR023393">
    <property type="entry name" value="START-like_dom_sf"/>
</dbReference>
<feature type="chain" id="PRO_5030800616" evidence="2">
    <location>
        <begin position="23"/>
        <end position="356"/>
    </location>
</feature>
<gene>
    <name evidence="3" type="ORF">HHL27_05925</name>
</gene>
<protein>
    <submittedName>
        <fullName evidence="3">SRPBCC domain-containing protein</fullName>
    </submittedName>
</protein>
<accession>A0A7Y0BMH4</accession>
<dbReference type="RefSeq" id="WP_169492456.1">
    <property type="nucleotide sequence ID" value="NZ_JABBGM010000002.1"/>
</dbReference>
<dbReference type="EMBL" id="JABBGM010000002">
    <property type="protein sequence ID" value="NML93207.1"/>
    <property type="molecule type" value="Genomic_DNA"/>
</dbReference>
<comment type="caution">
    <text evidence="3">The sequence shown here is derived from an EMBL/GenBank/DDBJ whole genome shotgun (WGS) entry which is preliminary data.</text>
</comment>
<evidence type="ECO:0000256" key="1">
    <source>
        <dbReference type="SAM" id="MobiDB-lite"/>
    </source>
</evidence>
<evidence type="ECO:0000313" key="3">
    <source>
        <dbReference type="EMBL" id="NML93207.1"/>
    </source>
</evidence>
<dbReference type="SUPFAM" id="SSF55961">
    <property type="entry name" value="Bet v1-like"/>
    <property type="match status" value="1"/>
</dbReference>
<name>A0A7Y0BMH4_9SPHN</name>
<feature type="signal peptide" evidence="2">
    <location>
        <begin position="1"/>
        <end position="22"/>
    </location>
</feature>
<feature type="compositionally biased region" description="Low complexity" evidence="1">
    <location>
        <begin position="244"/>
        <end position="260"/>
    </location>
</feature>
<sequence>MNLRPPALALLLASAAAQPAQAEVVAKADNGFVVRVAAHVTAKPADAWKTVIVPAQWWQAQHTFSGSAANLSLDPVPGGCFCERLPLPKDAAKGDRPGGVQHMRVLYAEPGKALRLSGALGPLQSEAVQGTLTITIKPTETGSRIVFDYVVGGFMRYPVADIAAAVDKVMAAQLASLATRLGPVSAEPAAELPPAAPAQPAPEATGPAPSPGEGSDPALAPTAAVAPQGWSLPPGPGSKPVRHSAATPAAAARSVQPATRPAKASGGTTTLADANAATVPASVSKVPAVTKPAAAKPATVKPAAPKPASAKPATPAKATAARKPAPAARPVDKEHEDANAAFDAALGGTDTPDKPQ</sequence>
<proteinExistence type="predicted"/>
<dbReference type="Proteomes" id="UP000583556">
    <property type="component" value="Unassembled WGS sequence"/>
</dbReference>
<keyword evidence="4" id="KW-1185">Reference proteome</keyword>
<evidence type="ECO:0000256" key="2">
    <source>
        <dbReference type="SAM" id="SignalP"/>
    </source>
</evidence>
<evidence type="ECO:0000313" key="4">
    <source>
        <dbReference type="Proteomes" id="UP000583556"/>
    </source>
</evidence>
<organism evidence="3 4">
    <name type="scientific">Novosphingobium olei</name>
    <dbReference type="NCBI Taxonomy" id="2728851"/>
    <lineage>
        <taxon>Bacteria</taxon>
        <taxon>Pseudomonadati</taxon>
        <taxon>Pseudomonadota</taxon>
        <taxon>Alphaproteobacteria</taxon>
        <taxon>Sphingomonadales</taxon>
        <taxon>Sphingomonadaceae</taxon>
        <taxon>Novosphingobium</taxon>
    </lineage>
</organism>
<dbReference type="AlphaFoldDB" id="A0A7Y0BMH4"/>
<keyword evidence="2" id="KW-0732">Signal</keyword>